<evidence type="ECO:0000313" key="1">
    <source>
        <dbReference type="EMBL" id="OZC09932.1"/>
    </source>
</evidence>
<dbReference type="OrthoDB" id="6085656at2759"/>
<gene>
    <name evidence="1" type="ORF">X798_03038</name>
</gene>
<dbReference type="EMBL" id="KZ269990">
    <property type="protein sequence ID" value="OZC09932.1"/>
    <property type="molecule type" value="Genomic_DNA"/>
</dbReference>
<keyword evidence="2" id="KW-1185">Reference proteome</keyword>
<dbReference type="AlphaFoldDB" id="A0A238BXC0"/>
<sequence length="160" mass="18743">MSEMQNYTLLENWTADLREYNNRLRSHLNGRLQLLSKSVMKDYNGADSVYHNNRVCSSNQETMTTQPSIFQILNHKTRNHSDDFDQLFLYKLMIYSIDDIFSVGYMNGTSNISAHLEAKTETVYCEKAYFFCGSKSSDYHTANRKSTKAICSHHRLWRPF</sequence>
<accession>A0A238BXC0</accession>
<evidence type="ECO:0000313" key="2">
    <source>
        <dbReference type="Proteomes" id="UP000242913"/>
    </source>
</evidence>
<organism evidence="1 2">
    <name type="scientific">Onchocerca flexuosa</name>
    <dbReference type="NCBI Taxonomy" id="387005"/>
    <lineage>
        <taxon>Eukaryota</taxon>
        <taxon>Metazoa</taxon>
        <taxon>Ecdysozoa</taxon>
        <taxon>Nematoda</taxon>
        <taxon>Chromadorea</taxon>
        <taxon>Rhabditida</taxon>
        <taxon>Spirurina</taxon>
        <taxon>Spiruromorpha</taxon>
        <taxon>Filarioidea</taxon>
        <taxon>Onchocercidae</taxon>
        <taxon>Onchocerca</taxon>
    </lineage>
</organism>
<protein>
    <submittedName>
        <fullName evidence="1">Uncharacterized protein</fullName>
    </submittedName>
</protein>
<reference evidence="1 2" key="1">
    <citation type="submission" date="2015-12" db="EMBL/GenBank/DDBJ databases">
        <title>Draft genome of the nematode, Onchocerca flexuosa.</title>
        <authorList>
            <person name="Mitreva M."/>
        </authorList>
    </citation>
    <scope>NUCLEOTIDE SEQUENCE [LARGE SCALE GENOMIC DNA]</scope>
    <source>
        <strain evidence="1">Red Deer</strain>
    </source>
</reference>
<dbReference type="Proteomes" id="UP000242913">
    <property type="component" value="Unassembled WGS sequence"/>
</dbReference>
<name>A0A238BXC0_9BILA</name>
<proteinExistence type="predicted"/>